<proteinExistence type="predicted"/>
<feature type="region of interest" description="Disordered" evidence="1">
    <location>
        <begin position="150"/>
        <end position="184"/>
    </location>
</feature>
<accession>A0A0D6LTL7</accession>
<dbReference type="InterPro" id="IPR050951">
    <property type="entry name" value="Retrovirus_Pol_polyprotein"/>
</dbReference>
<dbReference type="Proteomes" id="UP000054495">
    <property type="component" value="Unassembled WGS sequence"/>
</dbReference>
<dbReference type="EMBL" id="KE124939">
    <property type="protein sequence ID" value="EPB74533.1"/>
    <property type="molecule type" value="Genomic_DNA"/>
</dbReference>
<gene>
    <name evidence="2" type="ORF">ANCCEY_06390</name>
</gene>
<dbReference type="PANTHER" id="PTHR37984">
    <property type="entry name" value="PROTEIN CBG26694"/>
    <property type="match status" value="1"/>
</dbReference>
<reference evidence="2 3" key="1">
    <citation type="submission" date="2013-05" db="EMBL/GenBank/DDBJ databases">
        <title>Draft genome of the parasitic nematode Anyclostoma ceylanicum.</title>
        <authorList>
            <person name="Mitreva M."/>
        </authorList>
    </citation>
    <scope>NUCLEOTIDE SEQUENCE [LARGE SCALE GENOMIC DNA]</scope>
</reference>
<feature type="compositionally biased region" description="Polar residues" evidence="1">
    <location>
        <begin position="172"/>
        <end position="182"/>
    </location>
</feature>
<feature type="region of interest" description="Disordered" evidence="1">
    <location>
        <begin position="293"/>
        <end position="342"/>
    </location>
</feature>
<sequence length="425" mass="47303">MGEPELQPSSLIAHSASGDRIQLLGRQCTYSFHDASVQGKFYVANTSSNLLGAEWISKKGIYALMDSLPSTDPGQLIEINASIADQTSSNVGKQLQQDILKHRAMHSDSTSRLQQPFSSKPELNPFSVPRPIRSAAQPAVTNATFRRHFQTKPARTKKGRDPIKNPADVSLQLPTTTPNSGLEGSKLPAELCLGRKLRKDINTTMERQFNRHHGARRRTFKRGDPVLVNNYQGQQSWTNGQVLRRLGRVLYEVRVAKEAWIRHAYQLRMRFGEESHNRLNDMDTLFEIFDLEPSPHYGTTPQDNAVGSTSTTPAVQDGSNGGEARKAEELTTSAPEQQEGRAVKEGVARLRCFNWGDVGHRARECGEAKRKANYNDQAMSLSARIRELACKVVTSSIGKDQLMEAAGEVPPIGKNSRADWDFRKN</sequence>
<feature type="compositionally biased region" description="Polar residues" evidence="1">
    <location>
        <begin position="297"/>
        <end position="318"/>
    </location>
</feature>
<protein>
    <submittedName>
        <fullName evidence="2">Uncharacterized protein</fullName>
    </submittedName>
</protein>
<evidence type="ECO:0000256" key="1">
    <source>
        <dbReference type="SAM" id="MobiDB-lite"/>
    </source>
</evidence>
<name>A0A0D6LTL7_9BILA</name>
<dbReference type="AlphaFoldDB" id="A0A0D6LTL7"/>
<dbReference type="PANTHER" id="PTHR37984:SF5">
    <property type="entry name" value="PROTEIN NYNRIN-LIKE"/>
    <property type="match status" value="1"/>
</dbReference>
<keyword evidence="3" id="KW-1185">Reference proteome</keyword>
<organism evidence="2 3">
    <name type="scientific">Ancylostoma ceylanicum</name>
    <dbReference type="NCBI Taxonomy" id="53326"/>
    <lineage>
        <taxon>Eukaryota</taxon>
        <taxon>Metazoa</taxon>
        <taxon>Ecdysozoa</taxon>
        <taxon>Nematoda</taxon>
        <taxon>Chromadorea</taxon>
        <taxon>Rhabditida</taxon>
        <taxon>Rhabditina</taxon>
        <taxon>Rhabditomorpha</taxon>
        <taxon>Strongyloidea</taxon>
        <taxon>Ancylostomatidae</taxon>
        <taxon>Ancylostomatinae</taxon>
        <taxon>Ancylostoma</taxon>
    </lineage>
</organism>
<evidence type="ECO:0000313" key="2">
    <source>
        <dbReference type="EMBL" id="EPB74533.1"/>
    </source>
</evidence>
<evidence type="ECO:0000313" key="3">
    <source>
        <dbReference type="Proteomes" id="UP000054495"/>
    </source>
</evidence>